<keyword evidence="1" id="KW-1133">Transmembrane helix</keyword>
<keyword evidence="1" id="KW-0812">Transmembrane</keyword>
<protein>
    <submittedName>
        <fullName evidence="2">Uncharacterized protein</fullName>
    </submittedName>
</protein>
<proteinExistence type="predicted"/>
<name>A0A0N9UCY7_SPHMC</name>
<gene>
    <name evidence="2" type="ORF">AN936_12935</name>
</gene>
<sequence>MYRYKEYNMTKHPSFDAALASLAQQTGSSDPHQLMDGVWHRAGELGVIAERRRRAALFSGLFVVGLGAGFGASEVPRNLDASAKLAVASFDSGERLSPAALLEGGR</sequence>
<dbReference type="AlphaFoldDB" id="A0A0N9UCY7"/>
<dbReference type="PATRIC" id="fig|33050.5.peg.2667"/>
<evidence type="ECO:0000313" key="2">
    <source>
        <dbReference type="EMBL" id="ALH81237.1"/>
    </source>
</evidence>
<feature type="transmembrane region" description="Helical" evidence="1">
    <location>
        <begin position="55"/>
        <end position="72"/>
    </location>
</feature>
<reference evidence="2 3" key="1">
    <citation type="journal article" date="2015" name="Genome Announc.">
        <title>Complete Genome Sequence of Polypropylene Glycol- and Polyethylene Glycol-Degrading Sphingopyxis macrogoltabida Strain EY-1.</title>
        <authorList>
            <person name="Ohtsubo Y."/>
            <person name="Nagata Y."/>
            <person name="Numata M."/>
            <person name="Tsuchikane K."/>
            <person name="Hosoyama A."/>
            <person name="Yamazoe A."/>
            <person name="Tsuda M."/>
            <person name="Fujita N."/>
            <person name="Kawai F."/>
        </authorList>
    </citation>
    <scope>NUCLEOTIDE SEQUENCE [LARGE SCALE GENOMIC DNA]</scope>
    <source>
        <strain evidence="2 3">EY-1</strain>
    </source>
</reference>
<organism evidence="2 3">
    <name type="scientific">Sphingopyxis macrogoltabida</name>
    <name type="common">Sphingomonas macrogoltabidus</name>
    <dbReference type="NCBI Taxonomy" id="33050"/>
    <lineage>
        <taxon>Bacteria</taxon>
        <taxon>Pseudomonadati</taxon>
        <taxon>Pseudomonadota</taxon>
        <taxon>Alphaproteobacteria</taxon>
        <taxon>Sphingomonadales</taxon>
        <taxon>Sphingomonadaceae</taxon>
        <taxon>Sphingopyxis</taxon>
    </lineage>
</organism>
<evidence type="ECO:0000313" key="3">
    <source>
        <dbReference type="Proteomes" id="UP000058074"/>
    </source>
</evidence>
<dbReference type="Proteomes" id="UP000058074">
    <property type="component" value="Chromosome"/>
</dbReference>
<evidence type="ECO:0000256" key="1">
    <source>
        <dbReference type="SAM" id="Phobius"/>
    </source>
</evidence>
<accession>A0A0N9UCY7</accession>
<dbReference type="EMBL" id="CP012700">
    <property type="protein sequence ID" value="ALH81237.1"/>
    <property type="molecule type" value="Genomic_DNA"/>
</dbReference>
<keyword evidence="1" id="KW-0472">Membrane</keyword>
<dbReference type="KEGG" id="smag:AN936_12935"/>